<gene>
    <name evidence="2" type="ORF">NCTC10254_02551</name>
</gene>
<protein>
    <submittedName>
        <fullName evidence="2">Protein of uncharacterized function (DUF3618)</fullName>
    </submittedName>
</protein>
<dbReference type="RefSeq" id="WP_005526023.1">
    <property type="nucleotide sequence ID" value="NZ_CAJPQJ010000005.1"/>
</dbReference>
<keyword evidence="1" id="KW-0812">Transmembrane</keyword>
<dbReference type="EMBL" id="UARK01000035">
    <property type="protein sequence ID" value="SPW34007.1"/>
    <property type="molecule type" value="Genomic_DNA"/>
</dbReference>
<keyword evidence="1" id="KW-0472">Membrane</keyword>
<evidence type="ECO:0000256" key="1">
    <source>
        <dbReference type="SAM" id="Phobius"/>
    </source>
</evidence>
<name>A0A6H9XE95_9CORY</name>
<comment type="caution">
    <text evidence="2">The sequence shown here is derived from an EMBL/GenBank/DDBJ whole genome shotgun (WGS) entry which is preliminary data.</text>
</comment>
<reference evidence="2 3" key="1">
    <citation type="submission" date="2018-06" db="EMBL/GenBank/DDBJ databases">
        <authorList>
            <consortium name="Pathogen Informatics"/>
            <person name="Doyle S."/>
        </authorList>
    </citation>
    <scope>NUCLEOTIDE SEQUENCE [LARGE SCALE GENOMIC DNA]</scope>
    <source>
        <strain evidence="2 3">NCTC10254</strain>
    </source>
</reference>
<dbReference type="Pfam" id="PF12277">
    <property type="entry name" value="DUF3618"/>
    <property type="match status" value="1"/>
</dbReference>
<proteinExistence type="predicted"/>
<dbReference type="AlphaFoldDB" id="A0A6H9XE95"/>
<evidence type="ECO:0000313" key="3">
    <source>
        <dbReference type="Proteomes" id="UP000249886"/>
    </source>
</evidence>
<feature type="transmembrane region" description="Helical" evidence="1">
    <location>
        <begin position="52"/>
        <end position="72"/>
    </location>
</feature>
<organism evidence="2 3">
    <name type="scientific">Corynebacterium matruchotii</name>
    <dbReference type="NCBI Taxonomy" id="43768"/>
    <lineage>
        <taxon>Bacteria</taxon>
        <taxon>Bacillati</taxon>
        <taxon>Actinomycetota</taxon>
        <taxon>Actinomycetes</taxon>
        <taxon>Mycobacteriales</taxon>
        <taxon>Corynebacteriaceae</taxon>
        <taxon>Corynebacterium</taxon>
    </lineage>
</organism>
<dbReference type="Proteomes" id="UP000249886">
    <property type="component" value="Unassembled WGS sequence"/>
</dbReference>
<evidence type="ECO:0000313" key="2">
    <source>
        <dbReference type="EMBL" id="SPW34007.1"/>
    </source>
</evidence>
<dbReference type="GeneID" id="84574526"/>
<dbReference type="InterPro" id="IPR022062">
    <property type="entry name" value="DUF3618"/>
</dbReference>
<keyword evidence="1" id="KW-1133">Transmembrane helix</keyword>
<sequence length="93" mass="10387">MARNINDIQRDIDRNRRNLAQTLDEIIDRAKPTNVAGDVKTVMVAKLQDPEIQKIVAGVGAVVVGLVVLTMARSAKRRKELKELRQLLVARDS</sequence>
<accession>A0A6H9XE95</accession>